<dbReference type="EMBL" id="NHMK01000030">
    <property type="protein sequence ID" value="OWL94023.1"/>
    <property type="molecule type" value="Genomic_DNA"/>
</dbReference>
<dbReference type="OrthoDB" id="9806179at2"/>
<dbReference type="InterPro" id="IPR023753">
    <property type="entry name" value="FAD/NAD-binding_dom"/>
</dbReference>
<dbReference type="PRINTS" id="PR00368">
    <property type="entry name" value="FADPNR"/>
</dbReference>
<dbReference type="InterPro" id="IPR050097">
    <property type="entry name" value="Ferredoxin-NADP_redctase_2"/>
</dbReference>
<keyword evidence="1" id="KW-0285">Flavoprotein</keyword>
<sequence>MALPVAELPPPRAGRVQADLLDVVIVGAGPAGLSAALTLGRSRRRVLLLDGGPPRNASVSAGHGLLTRDGMHPADLKAQALADLAPYDVTVCPDGAREVRREPDGAFAVRVGQDWHRTRVLLFATGVRDILPAVPGLRERWGQGVYHCPYCDGWEHEGRALAVYGCGQSAHHLALTVRAWSDRVTLICDGDPALTPEQTRDLRRVGVRIRTEPVRHLRGGPLEDQSVCVTFRGAPPLLVDAVFLAPEQQQGSHLPASLGCQLNDRGRVQVDDQQETSVPGVFAVGDMTGAPQYVVQAAAAGMHAAQVINTRLIHAAVQSLGAAFHKTPDDGAPEDGAEVTRPPEPDDE</sequence>
<dbReference type="Gene3D" id="3.50.50.60">
    <property type="entry name" value="FAD/NAD(P)-binding domain"/>
    <property type="match status" value="2"/>
</dbReference>
<dbReference type="InterPro" id="IPR036188">
    <property type="entry name" value="FAD/NAD-bd_sf"/>
</dbReference>
<dbReference type="Pfam" id="PF07992">
    <property type="entry name" value="Pyr_redox_2"/>
    <property type="match status" value="1"/>
</dbReference>
<keyword evidence="6" id="KW-1185">Reference proteome</keyword>
<accession>A0A246BFM4</accession>
<evidence type="ECO:0000259" key="4">
    <source>
        <dbReference type="Pfam" id="PF07992"/>
    </source>
</evidence>
<comment type="caution">
    <text evidence="5">The sequence shown here is derived from an EMBL/GenBank/DDBJ whole genome shotgun (WGS) entry which is preliminary data.</text>
</comment>
<proteinExistence type="predicted"/>
<protein>
    <submittedName>
        <fullName evidence="5">Pyridine nucleotide-disulfide oxidoreductase</fullName>
    </submittedName>
</protein>
<keyword evidence="2" id="KW-0560">Oxidoreductase</keyword>
<dbReference type="AlphaFoldDB" id="A0A246BFM4"/>
<dbReference type="PANTHER" id="PTHR48105">
    <property type="entry name" value="THIOREDOXIN REDUCTASE 1-RELATED-RELATED"/>
    <property type="match status" value="1"/>
</dbReference>
<evidence type="ECO:0000313" key="5">
    <source>
        <dbReference type="EMBL" id="OWL94023.1"/>
    </source>
</evidence>
<dbReference type="SUPFAM" id="SSF51905">
    <property type="entry name" value="FAD/NAD(P)-binding domain"/>
    <property type="match status" value="1"/>
</dbReference>
<feature type="region of interest" description="Disordered" evidence="3">
    <location>
        <begin position="324"/>
        <end position="348"/>
    </location>
</feature>
<name>A0A246BFM4_9DEIO</name>
<organism evidence="5 6">
    <name type="scientific">Deinococcus indicus</name>
    <dbReference type="NCBI Taxonomy" id="223556"/>
    <lineage>
        <taxon>Bacteria</taxon>
        <taxon>Thermotogati</taxon>
        <taxon>Deinococcota</taxon>
        <taxon>Deinococci</taxon>
        <taxon>Deinococcales</taxon>
        <taxon>Deinococcaceae</taxon>
        <taxon>Deinococcus</taxon>
    </lineage>
</organism>
<dbReference type="Proteomes" id="UP000197208">
    <property type="component" value="Unassembled WGS sequence"/>
</dbReference>
<dbReference type="GO" id="GO:0016491">
    <property type="term" value="F:oxidoreductase activity"/>
    <property type="evidence" value="ECO:0007669"/>
    <property type="project" value="UniProtKB-KW"/>
</dbReference>
<feature type="domain" description="FAD/NAD(P)-binding" evidence="4">
    <location>
        <begin position="22"/>
        <end position="301"/>
    </location>
</feature>
<evidence type="ECO:0000256" key="2">
    <source>
        <dbReference type="ARBA" id="ARBA00023002"/>
    </source>
</evidence>
<evidence type="ECO:0000256" key="1">
    <source>
        <dbReference type="ARBA" id="ARBA00022630"/>
    </source>
</evidence>
<gene>
    <name evidence="5" type="ORF">CBQ26_18410</name>
</gene>
<reference evidence="5 6" key="1">
    <citation type="submission" date="2017-05" db="EMBL/GenBank/DDBJ databases">
        <title>De novo genome assembly of Deniococcus indicus strain DR1.</title>
        <authorList>
            <person name="Chauhan D."/>
            <person name="Yennamalli R.M."/>
            <person name="Priyadarshini R."/>
        </authorList>
    </citation>
    <scope>NUCLEOTIDE SEQUENCE [LARGE SCALE GENOMIC DNA]</scope>
    <source>
        <strain evidence="5 6">DR1</strain>
    </source>
</reference>
<evidence type="ECO:0000256" key="3">
    <source>
        <dbReference type="SAM" id="MobiDB-lite"/>
    </source>
</evidence>
<dbReference type="PRINTS" id="PR00469">
    <property type="entry name" value="PNDRDTASEII"/>
</dbReference>
<evidence type="ECO:0000313" key="6">
    <source>
        <dbReference type="Proteomes" id="UP000197208"/>
    </source>
</evidence>